<proteinExistence type="predicted"/>
<keyword evidence="2" id="KW-0560">Oxidoreductase</keyword>
<evidence type="ECO:0000256" key="1">
    <source>
        <dbReference type="ARBA" id="ARBA00001954"/>
    </source>
</evidence>
<name>D6YRX1_WADCW</name>
<dbReference type="AlphaFoldDB" id="D6YRX1"/>
<gene>
    <name evidence="4" type="ordered locus">wcw_1467</name>
</gene>
<dbReference type="EMBL" id="CP001928">
    <property type="protein sequence ID" value="ADI38816.1"/>
    <property type="molecule type" value="Genomic_DNA"/>
</dbReference>
<dbReference type="PANTHER" id="PTHR10696:SF21">
    <property type="entry name" value="TAUD_TFDA-LIKE DOMAIN-CONTAINING PROTEIN"/>
    <property type="match status" value="1"/>
</dbReference>
<dbReference type="OrthoDB" id="9769888at2"/>
<evidence type="ECO:0000313" key="5">
    <source>
        <dbReference type="Proteomes" id="UP000001505"/>
    </source>
</evidence>
<evidence type="ECO:0000259" key="3">
    <source>
        <dbReference type="Pfam" id="PF02668"/>
    </source>
</evidence>
<sequence length="334" mass="39603">MKEIKVSFINEQKLPLVIEPNFPNPAFEDLIEIIKEQNAFLKENMLKYGGLLFRGFPVHKPEEFSNVVRALDTGEFVDYIGGGAPREKVKDSVYTSTEAPPAIKIHLHNEMSFADNYPSHIFFFCETPSKLGGETFIGNAREILKSLRQETKERFEKKKLKYVSRYYHKSALMDLINKFQRGHKTWIDVFETDQKEEVEKRCRENNIGCKWNVNDWLEISRLRPAFLEHPKTKEKVWFNQVHLFDYNPRFIGWWRYLAMRAFYCRKHTMVDEIFFADGQKIPREDIYHIHDILDKHSIYFPWQKGDVMALDNLLTMHGRAPFKGKRKILTAMTR</sequence>
<dbReference type="InterPro" id="IPR003819">
    <property type="entry name" value="TauD/TfdA-like"/>
</dbReference>
<organism evidence="4 5">
    <name type="scientific">Waddlia chondrophila (strain ATCC VR-1470 / WSU 86-1044)</name>
    <dbReference type="NCBI Taxonomy" id="716544"/>
    <lineage>
        <taxon>Bacteria</taxon>
        <taxon>Pseudomonadati</taxon>
        <taxon>Chlamydiota</taxon>
        <taxon>Chlamydiia</taxon>
        <taxon>Parachlamydiales</taxon>
        <taxon>Waddliaceae</taxon>
        <taxon>Waddlia</taxon>
    </lineage>
</organism>
<dbReference type="RefSeq" id="WP_013182524.1">
    <property type="nucleotide sequence ID" value="NC_014225.1"/>
</dbReference>
<dbReference type="Proteomes" id="UP000001505">
    <property type="component" value="Chromosome"/>
</dbReference>
<feature type="domain" description="TauD/TfdA-like" evidence="3">
    <location>
        <begin position="27"/>
        <end position="330"/>
    </location>
</feature>
<evidence type="ECO:0000256" key="2">
    <source>
        <dbReference type="ARBA" id="ARBA00023002"/>
    </source>
</evidence>
<dbReference type="HOGENOM" id="CLU_044153_0_0_0"/>
<dbReference type="eggNOG" id="COG2175">
    <property type="taxonomic scope" value="Bacteria"/>
</dbReference>
<dbReference type="GO" id="GO:0016706">
    <property type="term" value="F:2-oxoglutarate-dependent dioxygenase activity"/>
    <property type="evidence" value="ECO:0007669"/>
    <property type="project" value="UniProtKB-ARBA"/>
</dbReference>
<dbReference type="KEGG" id="wch:wcw_1467"/>
<dbReference type="InterPro" id="IPR050411">
    <property type="entry name" value="AlphaKG_dependent_hydroxylases"/>
</dbReference>
<accession>D6YRX1</accession>
<dbReference type="Pfam" id="PF02668">
    <property type="entry name" value="TauD"/>
    <property type="match status" value="1"/>
</dbReference>
<dbReference type="PANTHER" id="PTHR10696">
    <property type="entry name" value="GAMMA-BUTYROBETAINE HYDROXYLASE-RELATED"/>
    <property type="match status" value="1"/>
</dbReference>
<reference evidence="4 5" key="1">
    <citation type="journal article" date="2010" name="PLoS ONE">
        <title>The Waddlia genome: a window into chlamydial biology.</title>
        <authorList>
            <person name="Bertelli C."/>
            <person name="Collyn F."/>
            <person name="Croxatto A."/>
            <person name="Ruckert C."/>
            <person name="Polkinghorne A."/>
            <person name="Kebbi-Beghdadi C."/>
            <person name="Goesmann A."/>
            <person name="Vaughan L."/>
            <person name="Greub G."/>
        </authorList>
    </citation>
    <scope>NUCLEOTIDE SEQUENCE [LARGE SCALE GENOMIC DNA]</scope>
    <source>
        <strain evidence="5">ATCC VR-1470 / WSU 86-1044</strain>
    </source>
</reference>
<evidence type="ECO:0000313" key="4">
    <source>
        <dbReference type="EMBL" id="ADI38816.1"/>
    </source>
</evidence>
<dbReference type="SUPFAM" id="SSF51197">
    <property type="entry name" value="Clavaminate synthase-like"/>
    <property type="match status" value="1"/>
</dbReference>
<comment type="cofactor">
    <cofactor evidence="1">
        <name>Fe(2+)</name>
        <dbReference type="ChEBI" id="CHEBI:29033"/>
    </cofactor>
</comment>
<dbReference type="Gene3D" id="3.60.130.10">
    <property type="entry name" value="Clavaminate synthase-like"/>
    <property type="match status" value="1"/>
</dbReference>
<dbReference type="STRING" id="716544.wcw_1467"/>
<protein>
    <recommendedName>
        <fullName evidence="3">TauD/TfdA-like domain-containing protein</fullName>
    </recommendedName>
</protein>
<keyword evidence="5" id="KW-1185">Reference proteome</keyword>
<dbReference type="InterPro" id="IPR042098">
    <property type="entry name" value="TauD-like_sf"/>
</dbReference>